<reference evidence="6" key="2">
    <citation type="submission" date="2020-08" db="EMBL/GenBank/DDBJ databases">
        <title>Plant Genome Project.</title>
        <authorList>
            <person name="Zhang R.-G."/>
        </authorList>
    </citation>
    <scope>NUCLEOTIDE SEQUENCE</scope>
    <source>
        <strain evidence="6">Huo1</strain>
        <tissue evidence="6">Leaf</tissue>
    </source>
</reference>
<protein>
    <recommendedName>
        <fullName evidence="5">Cytochrome c domain-containing protein</fullName>
    </recommendedName>
</protein>
<feature type="domain" description="Cytochrome c" evidence="5">
    <location>
        <begin position="680"/>
        <end position="771"/>
    </location>
</feature>
<dbReference type="Proteomes" id="UP000298416">
    <property type="component" value="Unassembled WGS sequence"/>
</dbReference>
<comment type="caution">
    <text evidence="6">The sequence shown here is derived from an EMBL/GenBank/DDBJ whole genome shotgun (WGS) entry which is preliminary data.</text>
</comment>
<dbReference type="Pfam" id="PF25819">
    <property type="entry name" value="Nal1_C"/>
    <property type="match status" value="1"/>
</dbReference>
<dbReference type="SUPFAM" id="SSF50494">
    <property type="entry name" value="Trypsin-like serine proteases"/>
    <property type="match status" value="1"/>
</dbReference>
<sequence>MDINTAKMELRAHNSGSFQSDESEVGLERNYCNNLNLIGSSPLPSQAFASSGQISESSAAYFSWPACRIAPCAEDREHYFGNLQKGALPEHFGSPKGLQATTLLELMTIRAFHSKILRRVSMGTAVGFRIRRGLLTDIPAILVFVARKVHRNWLRPAYCLPHALEGPGGVWCEVDVVEFCYYGAPAATPTEQLYTELVDDCGGSDPCIGSGSQVASQGTYGTVGAIVKSRTGKKQVGFLTNRHVAVDLDFPSQKMFHPLPPSHGPGVYLGAVERATSFVNDDLWYGIFAGTNPETFVRADGAFIPFAEEFNMANVTTVVKGVGEIGDVHEIDIQAPIGSLVGRQVVKVGRSSGLTTGTIMAYSLEYNDEKGVCFFTDFLVVGENQQTFDLEGDSGSLILLTNQNGAKPQPVGIIWGGTANRGRLKLKIGQPPENWTSGVDLGRLLDTLELDLVTSAEGLQAALLEHCNATAARADSVVGTLERTNTKHENNSELHPPRILHVLDNDGSHQGLMPPAIGNEFHIDCGCEVGPSIEHQFIPYFSCKSLLNTEQGEMTDLKNLSRLRDEPEEDLAVSLHMTASRLSLSISQRSINHFPQRSDPQMREGQRDRSKMQLASVVPTAASLSKQRNNFKIFGELEANGNLHKPDKVKLLRFLAPHLVAAVVALSPISNPPVSLGETLDVHKGATLFRRSCIGCHDAGGNIIQPGATLFLDDLKRNGVDTEEEIYRVTYYGKGRMPGFGENCIPRGQCTFGPRLSEEEISGFYFVFYCN</sequence>
<dbReference type="AlphaFoldDB" id="A0A8X8ZBP6"/>
<name>A0A8X8ZBP6_SALSN</name>
<gene>
    <name evidence="6" type="ORF">SASPL_139614</name>
</gene>
<dbReference type="GO" id="GO:0046872">
    <property type="term" value="F:metal ion binding"/>
    <property type="evidence" value="ECO:0007669"/>
    <property type="project" value="UniProtKB-KW"/>
</dbReference>
<evidence type="ECO:0000256" key="3">
    <source>
        <dbReference type="ARBA" id="ARBA00023004"/>
    </source>
</evidence>
<dbReference type="Gene3D" id="1.10.760.10">
    <property type="entry name" value="Cytochrome c-like domain"/>
    <property type="match status" value="1"/>
</dbReference>
<dbReference type="InterPro" id="IPR057904">
    <property type="entry name" value="Nal1_C"/>
</dbReference>
<accession>A0A8X8ZBP6</accession>
<dbReference type="GO" id="GO:0020037">
    <property type="term" value="F:heme binding"/>
    <property type="evidence" value="ECO:0007669"/>
    <property type="project" value="InterPro"/>
</dbReference>
<dbReference type="FunFam" id="1.10.760.10:FF:000021">
    <property type="entry name" value="Cytochrome c6, chloroplastic"/>
    <property type="match status" value="1"/>
</dbReference>
<dbReference type="GO" id="GO:0009055">
    <property type="term" value="F:electron transfer activity"/>
    <property type="evidence" value="ECO:0007669"/>
    <property type="project" value="InterPro"/>
</dbReference>
<dbReference type="InterPro" id="IPR009056">
    <property type="entry name" value="Cyt_c-like_dom"/>
</dbReference>
<dbReference type="PANTHER" id="PTHR31521:SF2">
    <property type="entry name" value="EXPRESSED PROTEIN"/>
    <property type="match status" value="1"/>
</dbReference>
<evidence type="ECO:0000313" key="7">
    <source>
        <dbReference type="Proteomes" id="UP000298416"/>
    </source>
</evidence>
<dbReference type="InterPro" id="IPR036909">
    <property type="entry name" value="Cyt_c-like_dom_sf"/>
</dbReference>
<dbReference type="Pfam" id="PF25608">
    <property type="entry name" value="NAL1_N"/>
    <property type="match status" value="1"/>
</dbReference>
<evidence type="ECO:0000313" key="6">
    <source>
        <dbReference type="EMBL" id="KAG6398159.1"/>
    </source>
</evidence>
<organism evidence="6">
    <name type="scientific">Salvia splendens</name>
    <name type="common">Scarlet sage</name>
    <dbReference type="NCBI Taxonomy" id="180675"/>
    <lineage>
        <taxon>Eukaryota</taxon>
        <taxon>Viridiplantae</taxon>
        <taxon>Streptophyta</taxon>
        <taxon>Embryophyta</taxon>
        <taxon>Tracheophyta</taxon>
        <taxon>Spermatophyta</taxon>
        <taxon>Magnoliopsida</taxon>
        <taxon>eudicotyledons</taxon>
        <taxon>Gunneridae</taxon>
        <taxon>Pentapetalae</taxon>
        <taxon>asterids</taxon>
        <taxon>lamiids</taxon>
        <taxon>Lamiales</taxon>
        <taxon>Lamiaceae</taxon>
        <taxon>Nepetoideae</taxon>
        <taxon>Mentheae</taxon>
        <taxon>Salviinae</taxon>
        <taxon>Salvia</taxon>
        <taxon>Salvia subgen. Calosphace</taxon>
        <taxon>core Calosphace</taxon>
    </lineage>
</organism>
<dbReference type="PROSITE" id="PS51007">
    <property type="entry name" value="CYTC"/>
    <property type="match status" value="1"/>
</dbReference>
<evidence type="ECO:0000256" key="1">
    <source>
        <dbReference type="ARBA" id="ARBA00022617"/>
    </source>
</evidence>
<proteinExistence type="predicted"/>
<dbReference type="EMBL" id="PNBA02000015">
    <property type="protein sequence ID" value="KAG6398159.1"/>
    <property type="molecule type" value="Genomic_DNA"/>
</dbReference>
<keyword evidence="1 4" id="KW-0349">Heme</keyword>
<keyword evidence="2 4" id="KW-0479">Metal-binding</keyword>
<keyword evidence="3 4" id="KW-0408">Iron</keyword>
<evidence type="ECO:0000256" key="2">
    <source>
        <dbReference type="ARBA" id="ARBA00022723"/>
    </source>
</evidence>
<dbReference type="Pfam" id="PF13442">
    <property type="entry name" value="Cytochrome_CBB3"/>
    <property type="match status" value="1"/>
</dbReference>
<dbReference type="SUPFAM" id="SSF46626">
    <property type="entry name" value="Cytochrome c"/>
    <property type="match status" value="1"/>
</dbReference>
<keyword evidence="7" id="KW-1185">Reference proteome</keyword>
<dbReference type="InterPro" id="IPR057905">
    <property type="entry name" value="Nal1_N"/>
</dbReference>
<dbReference type="InterPro" id="IPR009003">
    <property type="entry name" value="Peptidase_S1_PA"/>
</dbReference>
<dbReference type="PANTHER" id="PTHR31521">
    <property type="entry name" value="EXPRESSED PROTEIN"/>
    <property type="match status" value="1"/>
</dbReference>
<evidence type="ECO:0000256" key="4">
    <source>
        <dbReference type="PROSITE-ProRule" id="PRU00433"/>
    </source>
</evidence>
<dbReference type="InterPro" id="IPR057906">
    <property type="entry name" value="Nal1"/>
</dbReference>
<evidence type="ECO:0000259" key="5">
    <source>
        <dbReference type="PROSITE" id="PS51007"/>
    </source>
</evidence>
<reference evidence="6" key="1">
    <citation type="submission" date="2018-01" db="EMBL/GenBank/DDBJ databases">
        <authorList>
            <person name="Mao J.F."/>
        </authorList>
    </citation>
    <scope>NUCLEOTIDE SEQUENCE</scope>
    <source>
        <strain evidence="6">Huo1</strain>
        <tissue evidence="6">Leaf</tissue>
    </source>
</reference>